<keyword evidence="2" id="KW-1185">Reference proteome</keyword>
<accession>A0ACA9Y114</accession>
<name>A0ACA9Y114_9ASCO</name>
<comment type="caution">
    <text evidence="1">The sequence shown here is derived from an EMBL/GenBank/DDBJ whole genome shotgun (WGS) entry which is preliminary data.</text>
</comment>
<gene>
    <name evidence="1" type="ORF">CLIB1444_01S11254</name>
</gene>
<evidence type="ECO:0000313" key="1">
    <source>
        <dbReference type="EMBL" id="CAH6718639.1"/>
    </source>
</evidence>
<sequence>MVVIKIKNAGKVYDIEVDDSANGLEFKNAIAAKTNIPVDKQKILIKGGKLNDDSVLKDLKFTQPIMVLGTANNNINSIELPKTVFLEDLNQNELIKVSDEPSGLLNLGNTCYFNSSLQAIYHIPDIKNRLEENNSNNSFVGALKRLFALMQKKQEKINPNLFLMNFRDNFPQFSERDNHGFYKQQDAEESFSQILSLLIDDLKIRDLFRVQFNVETKCLAQPDDLAVSSEEALKLMCHIDIKTNFLRDGLLGGLTETIEKFNDTLQSNTDYQVTKKIIRTPKYLIIHFVRFFWKTDVQKKSKILRKVQFPFELDISEMLDDSIKSTKTKFRDDFRKIEKSNDDLMRDFKKAKKDTALTPLQQQEEDKLKYLSIKSKFEDDYNDLLASHNIDKKIEELTENPSSIYSLNSVITHQGSSADSGHYQCFSKDEEDDNTWWKFNDDKISKIDRERVEQLSGGGESDSALLLVYKATGL</sequence>
<dbReference type="EMBL" id="CALSDN010000001">
    <property type="protein sequence ID" value="CAH6718639.1"/>
    <property type="molecule type" value="Genomic_DNA"/>
</dbReference>
<organism evidence="1 2">
    <name type="scientific">[Candida] jaroonii</name>
    <dbReference type="NCBI Taxonomy" id="467808"/>
    <lineage>
        <taxon>Eukaryota</taxon>
        <taxon>Fungi</taxon>
        <taxon>Dikarya</taxon>
        <taxon>Ascomycota</taxon>
        <taxon>Saccharomycotina</taxon>
        <taxon>Pichiomycetes</taxon>
        <taxon>Debaryomycetaceae</taxon>
        <taxon>Yamadazyma</taxon>
    </lineage>
</organism>
<protein>
    <submittedName>
        <fullName evidence="1">Ubiquitin carboxyl-terminal hydrolase 6</fullName>
    </submittedName>
</protein>
<dbReference type="Proteomes" id="UP001152531">
    <property type="component" value="Unassembled WGS sequence"/>
</dbReference>
<proteinExistence type="predicted"/>
<reference evidence="1" key="1">
    <citation type="submission" date="2022-06" db="EMBL/GenBank/DDBJ databases">
        <authorList>
            <person name="Legras J.-L."/>
            <person name="Devillers H."/>
            <person name="Grondin C."/>
        </authorList>
    </citation>
    <scope>NUCLEOTIDE SEQUENCE</scope>
    <source>
        <strain evidence="1">CLIB 1444</strain>
    </source>
</reference>
<evidence type="ECO:0000313" key="2">
    <source>
        <dbReference type="Proteomes" id="UP001152531"/>
    </source>
</evidence>
<keyword evidence="1" id="KW-0378">Hydrolase</keyword>